<reference evidence="1" key="1">
    <citation type="submission" date="2022-10" db="EMBL/GenBank/DDBJ databases">
        <title>Culturing micro-colonial fungi from biological soil crusts in the Mojave desert and describing Neophaeococcomyces mojavensis, and introducing the new genera and species Taxawa tesnikishii.</title>
        <authorList>
            <person name="Kurbessoian T."/>
            <person name="Stajich J.E."/>
        </authorList>
    </citation>
    <scope>NUCLEOTIDE SEQUENCE</scope>
    <source>
        <strain evidence="1">JES_112</strain>
    </source>
</reference>
<dbReference type="EMBL" id="JAPDRQ010000370">
    <property type="protein sequence ID" value="KAJ9650207.1"/>
    <property type="molecule type" value="Genomic_DNA"/>
</dbReference>
<evidence type="ECO:0000313" key="2">
    <source>
        <dbReference type="Proteomes" id="UP001172386"/>
    </source>
</evidence>
<gene>
    <name evidence="1" type="ORF">H2198_010481</name>
</gene>
<protein>
    <submittedName>
        <fullName evidence="1">Uncharacterized protein</fullName>
    </submittedName>
</protein>
<accession>A0ACC2ZRN0</accession>
<sequence length="498" mass="56204">MSFGFSIGDIILVSQLSYKLYTTFTSGRRNADRDLEELDQLLFGLHCALNHLRHVAKEVSETPTATSVVDATTREMWQKLNQMVQNCGTTLEDLDSVTKRYREGAKQEDAEEDVDNNSSHKKRRRVKRILESNLTKVRWDMDKETMKAYRDKLQSHLDGLNLVLNTFHWSNAQRLHADGRADAEKMEQFQEKVVASNSALESLVKDIHSMLAVSNNTSRPPNIAQSPQRPKNHSKRVCELGAPHDRVSRPAPMLAAMNLNMIGVDSVAAHFVDVPMTERAFEEPGNLINTFPSPKNPTIQPDESVVAPYSQLKVNTIPNNLPPTIVSLNAKRQMSGAKMLAVHEKKLAPIPRPSFMTPKVLTVRELEQGLKYVFSPLLSRTLRQLQLERETRATEIGTWTQALDHLLEKQVQELSISAAEGAMLLGAEQQSDLIGLLSNLNEAIEKTDANSRALFYESSHAAQIDRVLNKLLVLTHSVRASKEVEEFMDERAYWKQEH</sequence>
<comment type="caution">
    <text evidence="1">The sequence shown here is derived from an EMBL/GenBank/DDBJ whole genome shotgun (WGS) entry which is preliminary data.</text>
</comment>
<dbReference type="Proteomes" id="UP001172386">
    <property type="component" value="Unassembled WGS sequence"/>
</dbReference>
<organism evidence="1 2">
    <name type="scientific">Neophaeococcomyces mojaviensis</name>
    <dbReference type="NCBI Taxonomy" id="3383035"/>
    <lineage>
        <taxon>Eukaryota</taxon>
        <taxon>Fungi</taxon>
        <taxon>Dikarya</taxon>
        <taxon>Ascomycota</taxon>
        <taxon>Pezizomycotina</taxon>
        <taxon>Eurotiomycetes</taxon>
        <taxon>Chaetothyriomycetidae</taxon>
        <taxon>Chaetothyriales</taxon>
        <taxon>Chaetothyriales incertae sedis</taxon>
        <taxon>Neophaeococcomyces</taxon>
    </lineage>
</organism>
<name>A0ACC2ZRN0_9EURO</name>
<proteinExistence type="predicted"/>
<evidence type="ECO:0000313" key="1">
    <source>
        <dbReference type="EMBL" id="KAJ9650207.1"/>
    </source>
</evidence>
<keyword evidence="2" id="KW-1185">Reference proteome</keyword>